<dbReference type="SUPFAM" id="SSF53850">
    <property type="entry name" value="Periplasmic binding protein-like II"/>
    <property type="match status" value="1"/>
</dbReference>
<dbReference type="PANTHER" id="PTHR30024">
    <property type="entry name" value="ALIPHATIC SULFONATES-BINDING PROTEIN-RELATED"/>
    <property type="match status" value="1"/>
</dbReference>
<feature type="signal peptide" evidence="1">
    <location>
        <begin position="1"/>
        <end position="21"/>
    </location>
</feature>
<dbReference type="EMBL" id="JABBFW010000025">
    <property type="protein sequence ID" value="NML18002.1"/>
    <property type="molecule type" value="Genomic_DNA"/>
</dbReference>
<comment type="caution">
    <text evidence="2">The sequence shown here is derived from an EMBL/GenBank/DDBJ whole genome shotgun (WGS) entry which is preliminary data.</text>
</comment>
<dbReference type="Proteomes" id="UP000574067">
    <property type="component" value="Unassembled WGS sequence"/>
</dbReference>
<accession>A0A848FFE5</accession>
<name>A0A848FFE5_9BURK</name>
<proteinExistence type="predicted"/>
<evidence type="ECO:0000313" key="2">
    <source>
        <dbReference type="EMBL" id="NML18002.1"/>
    </source>
</evidence>
<dbReference type="AlphaFoldDB" id="A0A848FFE5"/>
<evidence type="ECO:0000313" key="3">
    <source>
        <dbReference type="Proteomes" id="UP000574067"/>
    </source>
</evidence>
<protein>
    <submittedName>
        <fullName evidence="2">Phosphate/phosphite/phosphonate ABC transporter substrate-binding protein</fullName>
    </submittedName>
</protein>
<evidence type="ECO:0000256" key="1">
    <source>
        <dbReference type="SAM" id="SignalP"/>
    </source>
</evidence>
<dbReference type="Pfam" id="PF12974">
    <property type="entry name" value="Phosphonate-bd"/>
    <property type="match status" value="1"/>
</dbReference>
<organism evidence="2 3">
    <name type="scientific">Azohydromonas caseinilytica</name>
    <dbReference type="NCBI Taxonomy" id="2728836"/>
    <lineage>
        <taxon>Bacteria</taxon>
        <taxon>Pseudomonadati</taxon>
        <taxon>Pseudomonadota</taxon>
        <taxon>Betaproteobacteria</taxon>
        <taxon>Burkholderiales</taxon>
        <taxon>Sphaerotilaceae</taxon>
        <taxon>Azohydromonas</taxon>
    </lineage>
</organism>
<dbReference type="Gene3D" id="3.40.190.10">
    <property type="entry name" value="Periplasmic binding protein-like II"/>
    <property type="match status" value="2"/>
</dbReference>
<keyword evidence="3" id="KW-1185">Reference proteome</keyword>
<reference evidence="2 3" key="1">
    <citation type="submission" date="2020-04" db="EMBL/GenBank/DDBJ databases">
        <title>Azohydromonas sp. isolated from soil.</title>
        <authorList>
            <person name="Dahal R.H."/>
        </authorList>
    </citation>
    <scope>NUCLEOTIDE SEQUENCE [LARGE SCALE GENOMIC DNA]</scope>
    <source>
        <strain evidence="2 3">G-1-1-14</strain>
    </source>
</reference>
<dbReference type="PANTHER" id="PTHR30024:SF17">
    <property type="entry name" value="SOLUTE-BINDING PROTEIN FAMILY 3_N-TERMINAL DOMAIN-CONTAINING PROTEIN"/>
    <property type="match status" value="1"/>
</dbReference>
<sequence length="280" mass="30012">MRALLMFLTSLVLGLSPAVHAAGERPLTLGVVPYLSARAIVQLYRPLEDQLERNLQRPVRLVTAPDYFTFLDKTAKREYDLIATSPAFGRLAQLDTGYVPLLRPVNSLEVLLVTLSDSRIQELPQLRGQTVATTDALATLTLAGQRGLKDKGLVPGRDVTVRPTNSHANSLAAMQRGDAVAAITSATALKQLGQAAGAPVRVLAQLGVTTPLLYLVSPALSNGEVETLRRTMMEFANGTDAGRKFVNELGHGGLAPVSPKDMASLDPLVSDLRAQLESTR</sequence>
<dbReference type="RefSeq" id="WP_169162901.1">
    <property type="nucleotide sequence ID" value="NZ_JABBFW010000025.1"/>
</dbReference>
<keyword evidence="1" id="KW-0732">Signal</keyword>
<gene>
    <name evidence="2" type="ORF">HHL10_23820</name>
</gene>
<feature type="chain" id="PRO_5032791510" evidence="1">
    <location>
        <begin position="22"/>
        <end position="280"/>
    </location>
</feature>